<dbReference type="RefSeq" id="WP_003563904.1">
    <property type="nucleotide sequence ID" value="NZ_BAYM01000381.1"/>
</dbReference>
<dbReference type="EMBL" id="BAYM01000381">
    <property type="protein sequence ID" value="GAN37846.1"/>
    <property type="molecule type" value="Genomic_DNA"/>
</dbReference>
<reference evidence="2" key="1">
    <citation type="submission" date="2014-05" db="EMBL/GenBank/DDBJ databases">
        <title>Whole genome sequencing of Lactobacillus casei NRIC0644.</title>
        <authorList>
            <person name="Atarashi H."/>
            <person name="Yoshida Y."/>
            <person name="Fujimura S."/>
            <person name="Tanaka N."/>
            <person name="Shiwa Y."/>
            <person name="Yoshikawa H."/>
            <person name="Okada S."/>
            <person name="Nakagawa J."/>
        </authorList>
    </citation>
    <scope>NUCLEOTIDE SEQUENCE [LARGE SCALE GENOMIC DNA]</scope>
    <source>
        <strain evidence="2">NRIC0644</strain>
    </source>
</reference>
<protein>
    <submittedName>
        <fullName evidence="1">Uncharacterized protein</fullName>
    </submittedName>
</protein>
<dbReference type="GeneID" id="57089364"/>
<comment type="caution">
    <text evidence="1">The sequence shown here is derived from an EMBL/GenBank/DDBJ whole genome shotgun (WGS) entry which is preliminary data.</text>
</comment>
<sequence length="116" mass="13050">MGIDNNQLVARYFDRKADHAAFFKALEAYLDDQINELYTTLNDTFADTVTLSLDVAIAKAHQAGAKIDDPAAEEIAATNYLFKELSSRGLWLQSPDQTEPNTIIAKLNFGNRRTYY</sequence>
<dbReference type="Proteomes" id="UP000032552">
    <property type="component" value="Unassembled WGS sequence"/>
</dbReference>
<evidence type="ECO:0000313" key="1">
    <source>
        <dbReference type="EMBL" id="GAN37846.1"/>
    </source>
</evidence>
<proteinExistence type="predicted"/>
<gene>
    <name evidence="1" type="ORF">LC0644_2435</name>
</gene>
<accession>A0A0C9PSG9</accession>
<name>A0A0C9PSG9_LACPA</name>
<organism evidence="1 2">
    <name type="scientific">Lacticaseibacillus paracasei NRIC 0644</name>
    <dbReference type="NCBI Taxonomy" id="1435038"/>
    <lineage>
        <taxon>Bacteria</taxon>
        <taxon>Bacillati</taxon>
        <taxon>Bacillota</taxon>
        <taxon>Bacilli</taxon>
        <taxon>Lactobacillales</taxon>
        <taxon>Lactobacillaceae</taxon>
        <taxon>Lacticaseibacillus</taxon>
    </lineage>
</organism>
<dbReference type="AlphaFoldDB" id="A0A0C9PSG9"/>
<evidence type="ECO:0000313" key="2">
    <source>
        <dbReference type="Proteomes" id="UP000032552"/>
    </source>
</evidence>